<dbReference type="Proteomes" id="UP000503820">
    <property type="component" value="Unassembled WGS sequence"/>
</dbReference>
<name>A0A7J0BRD3_9BACT</name>
<sequence>MTAKDNFIGAIRELLPPIFARHSLTEITGGLINSRTIANLQAKRQGPPSILFKGRVGFERGSFLSWLDGRIEDDPRNQLDN</sequence>
<keyword evidence="2" id="KW-1185">Reference proteome</keyword>
<comment type="caution">
    <text evidence="1">The sequence shown here is derived from an EMBL/GenBank/DDBJ whole genome shotgun (WGS) entry which is preliminary data.</text>
</comment>
<evidence type="ECO:0000313" key="2">
    <source>
        <dbReference type="Proteomes" id="UP000503820"/>
    </source>
</evidence>
<organism evidence="1 2">
    <name type="scientific">Desulfovibrio psychrotolerans</name>
    <dbReference type="NCBI Taxonomy" id="415242"/>
    <lineage>
        <taxon>Bacteria</taxon>
        <taxon>Pseudomonadati</taxon>
        <taxon>Thermodesulfobacteriota</taxon>
        <taxon>Desulfovibrionia</taxon>
        <taxon>Desulfovibrionales</taxon>
        <taxon>Desulfovibrionaceae</taxon>
        <taxon>Desulfovibrio</taxon>
    </lineage>
</organism>
<dbReference type="AlphaFoldDB" id="A0A7J0BRD3"/>
<accession>A0A7J0BRD3</accession>
<proteinExistence type="predicted"/>
<evidence type="ECO:0008006" key="3">
    <source>
        <dbReference type="Google" id="ProtNLM"/>
    </source>
</evidence>
<reference evidence="1 2" key="1">
    <citation type="submission" date="2020-05" db="EMBL/GenBank/DDBJ databases">
        <title>Draft genome sequence of Desulfovibrio psychrotolerans JS1T.</title>
        <authorList>
            <person name="Ueno A."/>
            <person name="Tamazawa S."/>
            <person name="Tamamura S."/>
            <person name="Murakami T."/>
            <person name="Kiyama T."/>
            <person name="Inomata H."/>
            <person name="Amano Y."/>
            <person name="Miyakawa K."/>
            <person name="Tamaki H."/>
            <person name="Naganuma T."/>
            <person name="Kaneko K."/>
        </authorList>
    </citation>
    <scope>NUCLEOTIDE SEQUENCE [LARGE SCALE GENOMIC DNA]</scope>
    <source>
        <strain evidence="1 2">JS1</strain>
    </source>
</reference>
<gene>
    <name evidence="1" type="ORF">DSM19430T_09330</name>
</gene>
<evidence type="ECO:0000313" key="1">
    <source>
        <dbReference type="EMBL" id="GFM36249.1"/>
    </source>
</evidence>
<dbReference type="EMBL" id="BLVP01000003">
    <property type="protein sequence ID" value="GFM36249.1"/>
    <property type="molecule type" value="Genomic_DNA"/>
</dbReference>
<protein>
    <recommendedName>
        <fullName evidence="3">AlpA family phage regulatory protein</fullName>
    </recommendedName>
</protein>
<dbReference type="RefSeq" id="WP_174408934.1">
    <property type="nucleotide sequence ID" value="NZ_BLVP01000003.1"/>
</dbReference>